<evidence type="ECO:0000313" key="3">
    <source>
        <dbReference type="EMBL" id="ANU36220.1"/>
    </source>
</evidence>
<dbReference type="Proteomes" id="UP000092528">
    <property type="component" value="Chromosome 1"/>
</dbReference>
<dbReference type="STRING" id="45658.VSVS12_01516"/>
<dbReference type="PROSITE" id="PS51450">
    <property type="entry name" value="LRR"/>
    <property type="match status" value="1"/>
</dbReference>
<dbReference type="RefSeq" id="WP_065430269.1">
    <property type="nucleotide sequence ID" value="NZ_CP016307.1"/>
</dbReference>
<dbReference type="Gene3D" id="3.80.10.10">
    <property type="entry name" value="Ribonuclease Inhibitor"/>
    <property type="match status" value="2"/>
</dbReference>
<dbReference type="KEGG" id="vsc:VSVS12_01516"/>
<dbReference type="PATRIC" id="fig|45658.6.peg.1471"/>
<dbReference type="EMBL" id="CP016414">
    <property type="protein sequence ID" value="ANU36220.1"/>
    <property type="molecule type" value="Genomic_DNA"/>
</dbReference>
<name>A0A1B1NNX7_9VIBR</name>
<accession>A0A1B1NNX7</accession>
<keyword evidence="4" id="KW-1185">Reference proteome</keyword>
<evidence type="ECO:0000313" key="4">
    <source>
        <dbReference type="Proteomes" id="UP000092528"/>
    </source>
</evidence>
<keyword evidence="2" id="KW-0677">Repeat</keyword>
<dbReference type="InterPro" id="IPR032675">
    <property type="entry name" value="LRR_dom_sf"/>
</dbReference>
<dbReference type="GeneID" id="96870912"/>
<gene>
    <name evidence="3" type="ORF">VSVS05_01093</name>
</gene>
<protein>
    <submittedName>
        <fullName evidence="3">Internalin-J</fullName>
    </submittedName>
</protein>
<dbReference type="GO" id="GO:0035591">
    <property type="term" value="F:signaling adaptor activity"/>
    <property type="evidence" value="ECO:0007669"/>
    <property type="project" value="TreeGrafter"/>
</dbReference>
<evidence type="ECO:0000256" key="2">
    <source>
        <dbReference type="ARBA" id="ARBA00022737"/>
    </source>
</evidence>
<organism evidence="3 4">
    <name type="scientific">Vibrio scophthalmi</name>
    <dbReference type="NCBI Taxonomy" id="45658"/>
    <lineage>
        <taxon>Bacteria</taxon>
        <taxon>Pseudomonadati</taxon>
        <taxon>Pseudomonadota</taxon>
        <taxon>Gammaproteobacteria</taxon>
        <taxon>Vibrionales</taxon>
        <taxon>Vibrionaceae</taxon>
        <taxon>Vibrio</taxon>
    </lineage>
</organism>
<reference evidence="3 4" key="1">
    <citation type="submission" date="2016-07" db="EMBL/GenBank/DDBJ databases">
        <title>Genome sequencing of Vibrio scophthalmi strain VS-05, an isolated from Paralichthys olivaceus.</title>
        <authorList>
            <person name="Han H.-J."/>
        </authorList>
    </citation>
    <scope>NUCLEOTIDE SEQUENCE [LARGE SCALE GENOMIC DNA]</scope>
    <source>
        <strain evidence="3 4">VS-05</strain>
    </source>
</reference>
<proteinExistence type="predicted"/>
<evidence type="ECO:0000256" key="1">
    <source>
        <dbReference type="ARBA" id="ARBA00022614"/>
    </source>
</evidence>
<dbReference type="PANTHER" id="PTHR47566">
    <property type="match status" value="1"/>
</dbReference>
<dbReference type="InterPro" id="IPR052574">
    <property type="entry name" value="CDIRP"/>
</dbReference>
<dbReference type="PANTHER" id="PTHR47566:SF1">
    <property type="entry name" value="PROTEIN NUD1"/>
    <property type="match status" value="1"/>
</dbReference>
<dbReference type="AlphaFoldDB" id="A0A1B1NNX7"/>
<dbReference type="SUPFAM" id="SSF52058">
    <property type="entry name" value="L domain-like"/>
    <property type="match status" value="2"/>
</dbReference>
<sequence length="472" mass="53122">MSALKKSTGIVVAGVVVGLLCVAYWKYHTLVMSIAFEDAKFQACVLEAGNEIAEIEHLTCDYNITSLVGIEHLTELSTLVLHDSELAVADLSQNQYINGFSATNTKLAKLVFAEDNYLYSLEINNSELSDVDISRLKRLDSVEISNSQLNSVDFSNNSALKQIKLNDNRLEEIKGLSTLPVTRIEVAGNQLNHLDVSKLVDLEFLDIENNNLNSIEISANKNLVNLRTTGNDIASLDLENSNVKLKNVTFSHPTELKLKRYEWVKDVPFEDENFKQCILDSGHEKVAKVVQLACTSKKIKSIAGIEYLQNLKKINVYANYIQEADLRANKLIDFTATRNAIRDVKFGLNPELKTLQLAGNLLDEIDFSGVENIEYMVMWGNKFKHVDINNLHSLETVYLGDNFLTEIDVSNLMVLKNLFVNDNRLSEIDVSKNINLIVLVVRNNNIRSLNLKNNKKLAKDEVGVDQFVRVIR</sequence>
<keyword evidence="1" id="KW-0433">Leucine-rich repeat</keyword>
<dbReference type="InterPro" id="IPR001611">
    <property type="entry name" value="Leu-rich_rpt"/>
</dbReference>